<organism evidence="1 2">
    <name type="scientific">Actinocatenispora sera</name>
    <dbReference type="NCBI Taxonomy" id="390989"/>
    <lineage>
        <taxon>Bacteria</taxon>
        <taxon>Bacillati</taxon>
        <taxon>Actinomycetota</taxon>
        <taxon>Actinomycetes</taxon>
        <taxon>Micromonosporales</taxon>
        <taxon>Micromonosporaceae</taxon>
        <taxon>Actinocatenispora</taxon>
    </lineage>
</organism>
<dbReference type="Proteomes" id="UP000680750">
    <property type="component" value="Chromosome"/>
</dbReference>
<dbReference type="KEGG" id="aser:Asera_36080"/>
<proteinExistence type="predicted"/>
<name>A0A810L1T8_9ACTN</name>
<keyword evidence="2" id="KW-1185">Reference proteome</keyword>
<protein>
    <submittedName>
        <fullName evidence="1">Uncharacterized protein</fullName>
    </submittedName>
</protein>
<dbReference type="AlphaFoldDB" id="A0A810L1T8"/>
<dbReference type="RefSeq" id="WP_157034994.1">
    <property type="nucleotide sequence ID" value="NZ_AP023354.1"/>
</dbReference>
<evidence type="ECO:0000313" key="2">
    <source>
        <dbReference type="Proteomes" id="UP000680750"/>
    </source>
</evidence>
<accession>A0A810L1T8</accession>
<dbReference type="EMBL" id="AP023354">
    <property type="protein sequence ID" value="BCJ29500.1"/>
    <property type="molecule type" value="Genomic_DNA"/>
</dbReference>
<gene>
    <name evidence="1" type="ORF">Asera_36080</name>
</gene>
<sequence>MYPGGTNGQWVRSRNQESVEALQAGQQVRSGLEREQLERWHEFRGRLWHRILSWFHR</sequence>
<evidence type="ECO:0000313" key="1">
    <source>
        <dbReference type="EMBL" id="BCJ29500.1"/>
    </source>
</evidence>
<reference evidence="1" key="1">
    <citation type="submission" date="2020-08" db="EMBL/GenBank/DDBJ databases">
        <title>Whole genome shotgun sequence of Actinocatenispora sera NBRC 101916.</title>
        <authorList>
            <person name="Komaki H."/>
            <person name="Tamura T."/>
        </authorList>
    </citation>
    <scope>NUCLEOTIDE SEQUENCE</scope>
    <source>
        <strain evidence="1">NBRC 101916</strain>
    </source>
</reference>